<comment type="similarity">
    <text evidence="7">Belongs to the TonB-dependent receptor family.</text>
</comment>
<keyword evidence="4 7" id="KW-0812">Transmembrane</keyword>
<dbReference type="InterPro" id="IPR023996">
    <property type="entry name" value="TonB-dep_OMP_SusC/RagA"/>
</dbReference>
<proteinExistence type="inferred from homology"/>
<dbReference type="InterPro" id="IPR036942">
    <property type="entry name" value="Beta-barrel_TonB_sf"/>
</dbReference>
<dbReference type="Gene3D" id="2.170.130.10">
    <property type="entry name" value="TonB-dependent receptor, plug domain"/>
    <property type="match status" value="1"/>
</dbReference>
<evidence type="ECO:0000256" key="8">
    <source>
        <dbReference type="SAM" id="SignalP"/>
    </source>
</evidence>
<dbReference type="Gene3D" id="2.60.40.1120">
    <property type="entry name" value="Carboxypeptidase-like, regulatory domain"/>
    <property type="match status" value="1"/>
</dbReference>
<dbReference type="RefSeq" id="WP_277900662.1">
    <property type="nucleotide sequence ID" value="NZ_JAPMUA010000005.1"/>
</dbReference>
<dbReference type="InterPro" id="IPR008969">
    <property type="entry name" value="CarboxyPept-like_regulatory"/>
</dbReference>
<comment type="caution">
    <text evidence="10">The sequence shown here is derived from an EMBL/GenBank/DDBJ whole genome shotgun (WGS) entry which is preliminary data.</text>
</comment>
<accession>A0ABT6FUY3</accession>
<comment type="subcellular location">
    <subcellularLocation>
        <location evidence="1 7">Cell outer membrane</location>
        <topology evidence="1 7">Multi-pass membrane protein</topology>
    </subcellularLocation>
</comment>
<reference evidence="10" key="1">
    <citation type="submission" date="2022-11" db="EMBL/GenBank/DDBJ databases">
        <title>High-quality draft genome sequence of Galbibacter sp. strain CMA-7.</title>
        <authorList>
            <person name="Wei L."/>
            <person name="Dong C."/>
            <person name="Shao Z."/>
        </authorList>
    </citation>
    <scope>NUCLEOTIDE SEQUENCE</scope>
    <source>
        <strain evidence="10">CMA-7</strain>
    </source>
</reference>
<dbReference type="NCBIfam" id="TIGR04057">
    <property type="entry name" value="SusC_RagA_signa"/>
    <property type="match status" value="1"/>
</dbReference>
<dbReference type="SUPFAM" id="SSF49464">
    <property type="entry name" value="Carboxypeptidase regulatory domain-like"/>
    <property type="match status" value="1"/>
</dbReference>
<dbReference type="SUPFAM" id="SSF56935">
    <property type="entry name" value="Porins"/>
    <property type="match status" value="1"/>
</dbReference>
<dbReference type="NCBIfam" id="TIGR04056">
    <property type="entry name" value="OMP_RagA_SusC"/>
    <property type="match status" value="1"/>
</dbReference>
<evidence type="ECO:0000256" key="4">
    <source>
        <dbReference type="ARBA" id="ARBA00022692"/>
    </source>
</evidence>
<keyword evidence="3 7" id="KW-1134">Transmembrane beta strand</keyword>
<sequence>MMPKLKIVMFALMLLCIQSIFSQTKTISGAVIDDTGMPMPGVSVMVEGTNNGVQTDFDGNYSISGVNPSDNLIFSYVGMKTQTVLVGQQTSINVTIEQSMEALEEVVVIGYGVQKKALVTGANLNVKGEDIAKLNTGTAMEALQGVAPGVSVTRNNGAPGAGTKVTIRGLGTIGNSNPLYIVDGVAVGNIDYLSSGDIESIDVLKDAASAAIYGSRAANGVVLVTTRQGKKSRQAQVHYESFYGFQNIYKNLTPLNAQEYMYIMDEGRVNDGLAPNNWEALIKNNSWLNNTYPGQLGTQLGEDVWNMLQNGWEGTNWIDEITMKNAPVSNHSINITGGSEDITYSLGASYYDQKGIIGGDVTDAGFKRLTTRLNTEFVLFKNDDRSLVTLGENFTYSQTENRSVATGNIYWNDLHNALVQHPLMPAYWADSPDQYGFTPTMDGISNNSHNPLAVMYYRHNYANLGNKGNNIVGNVYMEIEPMKNLKFRSSYGINAWFGTGRSWTPTYALGTLYQNATDGVNQSQYLGNTSTFTNTLSYEHSFGNHNLTALIGNEINKNEIDFNVGGTMANSQYYNPDNAFLNNVTKSVIGAIDTWGSDGASGGGGVLSYIGRLQYNYKEKYMLSAVMRADNSSNFARGYRWGYFPSVSAGWVISEENFMSDTNTFIKLRGSWGQNGNQSIDNFIYSSTVSYISPGYYFGDTKPISANATIPTRIPNPEVTWETSEQLDFGLDARFLNSRLAFTADWYKKSTKGWLVEAPQPGTAGAGPPIINGGDIENKGFEVMLSWNDTAGDFSYGATVTGSYNKNEVVKLANAEGIINGEPHILSQGTAYISRAEVGYPIGYFYGYETDGILQNQDEVDAYVKPTDGTPYFADQRPGDVRFVDQNQDGVIDESDKTMLGSPLPDYELGIQLNAEYKGFYVNTTLTGKFGMQVMQSYRSFADNFDQNYTTDIFNRWHGEGTSNKLPRMSSVSNRNTNLISDIYMQDADYLRISNLTFGFKLGQYLKDIDYIKEVNIYAAINNLYTFTNYDGMDPDVAYGGNDNTPWASGVDLGLYPLPRTVMLGLSVDF</sequence>
<evidence type="ECO:0000256" key="2">
    <source>
        <dbReference type="ARBA" id="ARBA00022448"/>
    </source>
</evidence>
<keyword evidence="5 7" id="KW-0472">Membrane</keyword>
<dbReference type="EMBL" id="JAPMUA010000005">
    <property type="protein sequence ID" value="MDG3587072.1"/>
    <property type="molecule type" value="Genomic_DNA"/>
</dbReference>
<keyword evidence="8" id="KW-0732">Signal</keyword>
<dbReference type="Pfam" id="PF13715">
    <property type="entry name" value="CarbopepD_reg_2"/>
    <property type="match status" value="1"/>
</dbReference>
<dbReference type="Gene3D" id="2.40.170.20">
    <property type="entry name" value="TonB-dependent receptor, beta-barrel domain"/>
    <property type="match status" value="1"/>
</dbReference>
<dbReference type="Proteomes" id="UP001153642">
    <property type="component" value="Unassembled WGS sequence"/>
</dbReference>
<keyword evidence="11" id="KW-1185">Reference proteome</keyword>
<evidence type="ECO:0000256" key="7">
    <source>
        <dbReference type="PROSITE-ProRule" id="PRU01360"/>
    </source>
</evidence>
<keyword evidence="6 7" id="KW-0998">Cell outer membrane</keyword>
<keyword evidence="2 7" id="KW-0813">Transport</keyword>
<feature type="chain" id="PRO_5046822839" evidence="8">
    <location>
        <begin position="23"/>
        <end position="1070"/>
    </location>
</feature>
<evidence type="ECO:0000259" key="9">
    <source>
        <dbReference type="Pfam" id="PF07715"/>
    </source>
</evidence>
<protein>
    <submittedName>
        <fullName evidence="10">TonB-dependent receptor</fullName>
    </submittedName>
</protein>
<dbReference type="PROSITE" id="PS52016">
    <property type="entry name" value="TONB_DEPENDENT_REC_3"/>
    <property type="match status" value="1"/>
</dbReference>
<dbReference type="InterPro" id="IPR039426">
    <property type="entry name" value="TonB-dep_rcpt-like"/>
</dbReference>
<evidence type="ECO:0000256" key="5">
    <source>
        <dbReference type="ARBA" id="ARBA00023136"/>
    </source>
</evidence>
<evidence type="ECO:0000256" key="6">
    <source>
        <dbReference type="ARBA" id="ARBA00023237"/>
    </source>
</evidence>
<evidence type="ECO:0000256" key="3">
    <source>
        <dbReference type="ARBA" id="ARBA00022452"/>
    </source>
</evidence>
<evidence type="ECO:0000256" key="1">
    <source>
        <dbReference type="ARBA" id="ARBA00004571"/>
    </source>
</evidence>
<evidence type="ECO:0000313" key="11">
    <source>
        <dbReference type="Proteomes" id="UP001153642"/>
    </source>
</evidence>
<feature type="signal peptide" evidence="8">
    <location>
        <begin position="1"/>
        <end position="22"/>
    </location>
</feature>
<name>A0ABT6FUY3_9FLAO</name>
<dbReference type="InterPro" id="IPR023997">
    <property type="entry name" value="TonB-dep_OMP_SusC/RagA_CS"/>
</dbReference>
<dbReference type="InterPro" id="IPR012910">
    <property type="entry name" value="Plug_dom"/>
</dbReference>
<dbReference type="Pfam" id="PF07715">
    <property type="entry name" value="Plug"/>
    <property type="match status" value="1"/>
</dbReference>
<evidence type="ECO:0000313" key="10">
    <source>
        <dbReference type="EMBL" id="MDG3587072.1"/>
    </source>
</evidence>
<keyword evidence="10" id="KW-0675">Receptor</keyword>
<dbReference type="InterPro" id="IPR037066">
    <property type="entry name" value="Plug_dom_sf"/>
</dbReference>
<gene>
    <name evidence="10" type="ORF">OSR52_14450</name>
</gene>
<organism evidence="10 11">
    <name type="scientific">Galbibacter pacificus</name>
    <dbReference type="NCBI Taxonomy" id="2996052"/>
    <lineage>
        <taxon>Bacteria</taxon>
        <taxon>Pseudomonadati</taxon>
        <taxon>Bacteroidota</taxon>
        <taxon>Flavobacteriia</taxon>
        <taxon>Flavobacteriales</taxon>
        <taxon>Flavobacteriaceae</taxon>
        <taxon>Galbibacter</taxon>
    </lineage>
</organism>
<feature type="domain" description="TonB-dependent receptor plug" evidence="9">
    <location>
        <begin position="121"/>
        <end position="221"/>
    </location>
</feature>